<dbReference type="InterPro" id="IPR012944">
    <property type="entry name" value="SusD_RagB_dom"/>
</dbReference>
<evidence type="ECO:0000259" key="7">
    <source>
        <dbReference type="Pfam" id="PF14322"/>
    </source>
</evidence>
<keyword evidence="3" id="KW-0732">Signal</keyword>
<dbReference type="Pfam" id="PF14322">
    <property type="entry name" value="SusD-like_3"/>
    <property type="match status" value="1"/>
</dbReference>
<organism evidence="8 9">
    <name type="scientific">Mucilaginibacter gynuensis</name>
    <dbReference type="NCBI Taxonomy" id="1302236"/>
    <lineage>
        <taxon>Bacteria</taxon>
        <taxon>Pseudomonadati</taxon>
        <taxon>Bacteroidota</taxon>
        <taxon>Sphingobacteriia</taxon>
        <taxon>Sphingobacteriales</taxon>
        <taxon>Sphingobacteriaceae</taxon>
        <taxon>Mucilaginibacter</taxon>
    </lineage>
</organism>
<feature type="domain" description="RagB/SusD" evidence="6">
    <location>
        <begin position="273"/>
        <end position="553"/>
    </location>
</feature>
<protein>
    <submittedName>
        <fullName evidence="8">RagB/SusD family nutrient uptake outer membrane protein</fullName>
    </submittedName>
</protein>
<evidence type="ECO:0000313" key="9">
    <source>
        <dbReference type="Proteomes" id="UP001500582"/>
    </source>
</evidence>
<proteinExistence type="inferred from homology"/>
<comment type="caution">
    <text evidence="8">The sequence shown here is derived from an EMBL/GenBank/DDBJ whole genome shotgun (WGS) entry which is preliminary data.</text>
</comment>
<evidence type="ECO:0000256" key="4">
    <source>
        <dbReference type="ARBA" id="ARBA00023136"/>
    </source>
</evidence>
<keyword evidence="5" id="KW-0998">Cell outer membrane</keyword>
<evidence type="ECO:0000256" key="5">
    <source>
        <dbReference type="ARBA" id="ARBA00023237"/>
    </source>
</evidence>
<accession>A0ABP8G634</accession>
<reference evidence="9" key="1">
    <citation type="journal article" date="2019" name="Int. J. Syst. Evol. Microbiol.">
        <title>The Global Catalogue of Microorganisms (GCM) 10K type strain sequencing project: providing services to taxonomists for standard genome sequencing and annotation.</title>
        <authorList>
            <consortium name="The Broad Institute Genomics Platform"/>
            <consortium name="The Broad Institute Genome Sequencing Center for Infectious Disease"/>
            <person name="Wu L."/>
            <person name="Ma J."/>
        </authorList>
    </citation>
    <scope>NUCLEOTIDE SEQUENCE [LARGE SCALE GENOMIC DNA]</scope>
    <source>
        <strain evidence="9">JCM 17705</strain>
    </source>
</reference>
<evidence type="ECO:0000259" key="6">
    <source>
        <dbReference type="Pfam" id="PF07980"/>
    </source>
</evidence>
<dbReference type="EMBL" id="BAABFT010000003">
    <property type="protein sequence ID" value="GAA4317764.1"/>
    <property type="molecule type" value="Genomic_DNA"/>
</dbReference>
<comment type="subcellular location">
    <subcellularLocation>
        <location evidence="1">Cell outer membrane</location>
    </subcellularLocation>
</comment>
<dbReference type="RefSeq" id="WP_345210451.1">
    <property type="nucleotide sequence ID" value="NZ_BAABFT010000003.1"/>
</dbReference>
<dbReference type="Proteomes" id="UP001500582">
    <property type="component" value="Unassembled WGS sequence"/>
</dbReference>
<keyword evidence="4" id="KW-0472">Membrane</keyword>
<name>A0ABP8G634_9SPHI</name>
<dbReference type="Pfam" id="PF07980">
    <property type="entry name" value="SusD_RagB"/>
    <property type="match status" value="1"/>
</dbReference>
<dbReference type="InterPro" id="IPR011990">
    <property type="entry name" value="TPR-like_helical_dom_sf"/>
</dbReference>
<gene>
    <name evidence="8" type="ORF">GCM10023149_15470</name>
</gene>
<dbReference type="SUPFAM" id="SSF48452">
    <property type="entry name" value="TPR-like"/>
    <property type="match status" value="1"/>
</dbReference>
<dbReference type="Gene3D" id="1.25.40.390">
    <property type="match status" value="1"/>
</dbReference>
<sequence length="554" mass="62509">MKKYIAIIVTASVLLMGISGCQKINLSPKDELDDSQFWKSASDYQKATNQLYSTVEALALLEVESDISYELNPNNVSNGTWSTPSNDGDWSNRFADLRDCNKILEKSTTYAGNAAEIERYVAEAHFFRAYNYWRLLKKFNSVPIITKVLTTQSPELYSKRATQAEVEDFILAELETAAAKLPKQSQLAATELGRVTQGAALALKARVALFAGTWAKYHQHRADGPKLLDQAIDAAERVIAIGDYKLFEGAGDESYRKLFIDNGDDSPESIFDNRYQLDIRTHPTGSSVYWGWRGSPTRKLADMYLSKTTGLPIEKTNSGFKGYQNIADEFQDRDPRMRQTILIPGTSFLSPEGSFTCVPDFSVRPETRTGYKLWKFMGEIKALSTQSTFDVHLIRYAEVLLILAEASFEKSGSVSDALLDRTINMIRARKGVEMPRLTNSFVQANGLDMLTEIRRERTIELAFEGFRRDDLRRWKTAEIELVKPLRGIKYKGTEYETKKVLNNGNPGLVDDQGFLIVEPASSRFFTAPKHYYYPVPSSEVFLNPNLAPNNPGWQ</sequence>
<keyword evidence="9" id="KW-1185">Reference proteome</keyword>
<feature type="domain" description="SusD-like N-terminal" evidence="7">
    <location>
        <begin position="45"/>
        <end position="209"/>
    </location>
</feature>
<comment type="similarity">
    <text evidence="2">Belongs to the SusD family.</text>
</comment>
<dbReference type="PROSITE" id="PS51257">
    <property type="entry name" value="PROKAR_LIPOPROTEIN"/>
    <property type="match status" value="1"/>
</dbReference>
<evidence type="ECO:0000256" key="1">
    <source>
        <dbReference type="ARBA" id="ARBA00004442"/>
    </source>
</evidence>
<dbReference type="InterPro" id="IPR033985">
    <property type="entry name" value="SusD-like_N"/>
</dbReference>
<evidence type="ECO:0000256" key="2">
    <source>
        <dbReference type="ARBA" id="ARBA00006275"/>
    </source>
</evidence>
<evidence type="ECO:0000313" key="8">
    <source>
        <dbReference type="EMBL" id="GAA4317764.1"/>
    </source>
</evidence>
<evidence type="ECO:0000256" key="3">
    <source>
        <dbReference type="ARBA" id="ARBA00022729"/>
    </source>
</evidence>